<dbReference type="InterPro" id="IPR052895">
    <property type="entry name" value="HetReg/Transcr_Mod"/>
</dbReference>
<evidence type="ECO:0000259" key="1">
    <source>
        <dbReference type="Pfam" id="PF06985"/>
    </source>
</evidence>
<protein>
    <recommendedName>
        <fullName evidence="1">Heterokaryon incompatibility domain-containing protein</fullName>
    </recommendedName>
</protein>
<accession>A0A6A6RKL3</accession>
<evidence type="ECO:0000313" key="2">
    <source>
        <dbReference type="EMBL" id="KAF2635852.1"/>
    </source>
</evidence>
<dbReference type="PANTHER" id="PTHR24148">
    <property type="entry name" value="ANKYRIN REPEAT DOMAIN-CONTAINING PROTEIN 39 HOMOLOG-RELATED"/>
    <property type="match status" value="1"/>
</dbReference>
<reference evidence="2" key="1">
    <citation type="journal article" date="2020" name="Stud. Mycol.">
        <title>101 Dothideomycetes genomes: a test case for predicting lifestyles and emergence of pathogens.</title>
        <authorList>
            <person name="Haridas S."/>
            <person name="Albert R."/>
            <person name="Binder M."/>
            <person name="Bloem J."/>
            <person name="Labutti K."/>
            <person name="Salamov A."/>
            <person name="Andreopoulos B."/>
            <person name="Baker S."/>
            <person name="Barry K."/>
            <person name="Bills G."/>
            <person name="Bluhm B."/>
            <person name="Cannon C."/>
            <person name="Castanera R."/>
            <person name="Culley D."/>
            <person name="Daum C."/>
            <person name="Ezra D."/>
            <person name="Gonzalez J."/>
            <person name="Henrissat B."/>
            <person name="Kuo A."/>
            <person name="Liang C."/>
            <person name="Lipzen A."/>
            <person name="Lutzoni F."/>
            <person name="Magnuson J."/>
            <person name="Mondo S."/>
            <person name="Nolan M."/>
            <person name="Ohm R."/>
            <person name="Pangilinan J."/>
            <person name="Park H.-J."/>
            <person name="Ramirez L."/>
            <person name="Alfaro M."/>
            <person name="Sun H."/>
            <person name="Tritt A."/>
            <person name="Yoshinaga Y."/>
            <person name="Zwiers L.-H."/>
            <person name="Turgeon B."/>
            <person name="Goodwin S."/>
            <person name="Spatafora J."/>
            <person name="Crous P."/>
            <person name="Grigoriev I."/>
        </authorList>
    </citation>
    <scope>NUCLEOTIDE SEQUENCE</scope>
    <source>
        <strain evidence="2">CBS 473.64</strain>
    </source>
</reference>
<dbReference type="OrthoDB" id="194358at2759"/>
<dbReference type="AlphaFoldDB" id="A0A6A6RKL3"/>
<feature type="domain" description="Heterokaryon incompatibility" evidence="1">
    <location>
        <begin position="50"/>
        <end position="219"/>
    </location>
</feature>
<dbReference type="Pfam" id="PF06985">
    <property type="entry name" value="HET"/>
    <property type="match status" value="1"/>
</dbReference>
<proteinExistence type="predicted"/>
<evidence type="ECO:0000313" key="3">
    <source>
        <dbReference type="Proteomes" id="UP000799753"/>
    </source>
</evidence>
<gene>
    <name evidence="2" type="ORF">P280DRAFT_522626</name>
</gene>
<dbReference type="PANTHER" id="PTHR24148:SF79">
    <property type="entry name" value="HETEROKARYON INCOMPATIBILITY DOMAIN-CONTAINING PROTEIN"/>
    <property type="match status" value="1"/>
</dbReference>
<organism evidence="2 3">
    <name type="scientific">Massarina eburnea CBS 473.64</name>
    <dbReference type="NCBI Taxonomy" id="1395130"/>
    <lineage>
        <taxon>Eukaryota</taxon>
        <taxon>Fungi</taxon>
        <taxon>Dikarya</taxon>
        <taxon>Ascomycota</taxon>
        <taxon>Pezizomycotina</taxon>
        <taxon>Dothideomycetes</taxon>
        <taxon>Pleosporomycetidae</taxon>
        <taxon>Pleosporales</taxon>
        <taxon>Massarineae</taxon>
        <taxon>Massarinaceae</taxon>
        <taxon>Massarina</taxon>
    </lineage>
</organism>
<dbReference type="Pfam" id="PF26639">
    <property type="entry name" value="Het-6_barrel"/>
    <property type="match status" value="1"/>
</dbReference>
<dbReference type="EMBL" id="MU006802">
    <property type="protein sequence ID" value="KAF2635852.1"/>
    <property type="molecule type" value="Genomic_DNA"/>
</dbReference>
<sequence length="654" mass="74246">MSCPGYQYPSLHSETSFRLLRFKDTSTSTERSDIIEIELFEAEVSSPPPYKAVSYAWGQGTADSMITCNGESLLVNTNVASILHTLRDRDPSGVLWIDSISIDQASVSEKNNQVPKMRTIYREAAKVWVWLGEGSFEIDTAFDFLLEIEEVLRRLRIFPEDKLDLLAKRDVWVEAIAEPWVAFDAKILAVRGINDAMDTNFFNDLLNLPWFHRTWTVQELVLARKATMLSGSRSMSWSWFESALSVVQALEYIAGSTIPFNSNPPSFTEHTVHYSQLHAIIETGRQGSFVSKPLRLLRAKLSSDPKDKVYGLYGIYDQLHIPNLPPVDYNKSVRSIYTDMTCVAIEREGTLDVLYETDLPHIVANLPSWVPDWSNSNYICPIPHQRYCATKHSKPVYTFRDVHLGVSGLVIDEIIHHVVSTSICTPNFRRGYKARQDPAEHLSAILKLVRTLQEWARLYSANEEGTNAFFDLLDELTLARELINVEESLMPAGRRKSGEMGTWTCILLSNLSDCTSKMSVSNIHDSVREKLGFKAFVDDYISLCAVSPIVEEWPDELRIRLYLKAYSPAVARLQHDFALYTYHRTLFTTKNGFVGVGPRWMKPGDSVALIAGLALPFIVRRNGEQYTLIGPVYIQGIMRGELWDETKVEDMVFV</sequence>
<dbReference type="Proteomes" id="UP000799753">
    <property type="component" value="Unassembled WGS sequence"/>
</dbReference>
<dbReference type="InterPro" id="IPR010730">
    <property type="entry name" value="HET"/>
</dbReference>
<name>A0A6A6RKL3_9PLEO</name>
<keyword evidence="3" id="KW-1185">Reference proteome</keyword>